<dbReference type="InterPro" id="IPR041698">
    <property type="entry name" value="Methyltransf_25"/>
</dbReference>
<evidence type="ECO:0000259" key="2">
    <source>
        <dbReference type="Pfam" id="PF13649"/>
    </source>
</evidence>
<dbReference type="Pfam" id="PF13649">
    <property type="entry name" value="Methyltransf_25"/>
    <property type="match status" value="1"/>
</dbReference>
<dbReference type="Proteomes" id="UP000287247">
    <property type="component" value="Unassembled WGS sequence"/>
</dbReference>
<keyword evidence="1 3" id="KW-0808">Transferase</keyword>
<reference evidence="4" key="1">
    <citation type="submission" date="2017-05" db="EMBL/GenBank/DDBJ databases">
        <title>Physiological properties and genetic analysis related to exopolysaccharide production of fresh-water unicellular cyanobacterium Aphanothece sacrum, Suizenji Nori, that has been cultured as a food source in Japan.</title>
        <authorList>
            <person name="Kanesaki Y."/>
            <person name="Yoshikawa S."/>
            <person name="Ohki K."/>
        </authorList>
    </citation>
    <scope>NUCLEOTIDE SEQUENCE [LARGE SCALE GENOMIC DNA]</scope>
    <source>
        <strain evidence="4">FPU1</strain>
    </source>
</reference>
<dbReference type="GO" id="GO:0032259">
    <property type="term" value="P:methylation"/>
    <property type="evidence" value="ECO:0007669"/>
    <property type="project" value="UniProtKB-KW"/>
</dbReference>
<dbReference type="CDD" id="cd02440">
    <property type="entry name" value="AdoMet_MTases"/>
    <property type="match status" value="1"/>
</dbReference>
<organism evidence="3 4">
    <name type="scientific">Aphanothece sacrum FPU1</name>
    <dbReference type="NCBI Taxonomy" id="1920663"/>
    <lineage>
        <taxon>Bacteria</taxon>
        <taxon>Bacillati</taxon>
        <taxon>Cyanobacteriota</taxon>
        <taxon>Cyanophyceae</taxon>
        <taxon>Oscillatoriophycideae</taxon>
        <taxon>Chroococcales</taxon>
        <taxon>Aphanothecaceae</taxon>
        <taxon>Aphanothece</taxon>
    </lineage>
</organism>
<keyword evidence="4" id="KW-1185">Reference proteome</keyword>
<accession>A0A401IIW3</accession>
<dbReference type="EMBL" id="BDQK01000013">
    <property type="protein sequence ID" value="GBF81164.1"/>
    <property type="molecule type" value="Genomic_DNA"/>
</dbReference>
<evidence type="ECO:0000313" key="4">
    <source>
        <dbReference type="Proteomes" id="UP000287247"/>
    </source>
</evidence>
<sequence>MSENQDYKVWQKAEVSQAFLTGVRGAIPLAKEQIEIILRLINLTQSKVNNFLDLGCGDGVLGKAIYQDYPDATGCFLDLSDDMIQAAQDNIGIQYKSNFITQNFGENNWINSLSEDAPFDVIVSGFAIHHQPDKRKQEIYQEIYQILKPGGLFLNLEHIASHSKLGEKAFDELFVDSLYAFHQDKEPHKSREEIDKQYYSRADKTANILTLVETQCEWLRNIGFVDVDCFMKIFEIGLFGGIRPN</sequence>
<dbReference type="OrthoDB" id="9778766at2"/>
<name>A0A401IIW3_APHSA</name>
<dbReference type="InterPro" id="IPR029063">
    <property type="entry name" value="SAM-dependent_MTases_sf"/>
</dbReference>
<proteinExistence type="predicted"/>
<comment type="caution">
    <text evidence="3">The sequence shown here is derived from an EMBL/GenBank/DDBJ whole genome shotgun (WGS) entry which is preliminary data.</text>
</comment>
<dbReference type="RefSeq" id="WP_124971182.1">
    <property type="nucleotide sequence ID" value="NZ_BDQK01000013.1"/>
</dbReference>
<feature type="domain" description="Methyltransferase" evidence="2">
    <location>
        <begin position="52"/>
        <end position="151"/>
    </location>
</feature>
<dbReference type="AlphaFoldDB" id="A0A401IIW3"/>
<dbReference type="GO" id="GO:0008168">
    <property type="term" value="F:methyltransferase activity"/>
    <property type="evidence" value="ECO:0007669"/>
    <property type="project" value="UniProtKB-KW"/>
</dbReference>
<dbReference type="PANTHER" id="PTHR43861">
    <property type="entry name" value="TRANS-ACONITATE 2-METHYLTRANSFERASE-RELATED"/>
    <property type="match status" value="1"/>
</dbReference>
<dbReference type="Gene3D" id="3.40.50.150">
    <property type="entry name" value="Vaccinia Virus protein VP39"/>
    <property type="match status" value="1"/>
</dbReference>
<evidence type="ECO:0000313" key="3">
    <source>
        <dbReference type="EMBL" id="GBF81164.1"/>
    </source>
</evidence>
<protein>
    <submittedName>
        <fullName evidence="3">Methyltransferase</fullName>
    </submittedName>
</protein>
<keyword evidence="3" id="KW-0489">Methyltransferase</keyword>
<evidence type="ECO:0000256" key="1">
    <source>
        <dbReference type="ARBA" id="ARBA00022679"/>
    </source>
</evidence>
<gene>
    <name evidence="3" type="ORF">AsFPU1_2576</name>
</gene>
<dbReference type="SUPFAM" id="SSF53335">
    <property type="entry name" value="S-adenosyl-L-methionine-dependent methyltransferases"/>
    <property type="match status" value="1"/>
</dbReference>